<protein>
    <submittedName>
        <fullName evidence="2">Zn-dependent hydrolase</fullName>
    </submittedName>
</protein>
<evidence type="ECO:0000259" key="1">
    <source>
        <dbReference type="SMART" id="SM00849"/>
    </source>
</evidence>
<dbReference type="Pfam" id="PF00753">
    <property type="entry name" value="Lactamase_B"/>
    <property type="match status" value="1"/>
</dbReference>
<organism evidence="2 3">
    <name type="scientific">Enterocloster clostridioformis</name>
    <dbReference type="NCBI Taxonomy" id="1531"/>
    <lineage>
        <taxon>Bacteria</taxon>
        <taxon>Bacillati</taxon>
        <taxon>Bacillota</taxon>
        <taxon>Clostridia</taxon>
        <taxon>Lachnospirales</taxon>
        <taxon>Lachnospiraceae</taxon>
        <taxon>Enterocloster</taxon>
    </lineage>
</organism>
<dbReference type="EMBL" id="UAVW01000021">
    <property type="protein sequence ID" value="SQB16751.1"/>
    <property type="molecule type" value="Genomic_DNA"/>
</dbReference>
<sequence>MITKLKYGNTSTYFVHGVNGGLLIDTDYAGTMQFFYKALKKNGLSITDITYILATHYHPDHIGLVSELQKMGIKLLLIDTQCGYVHFADAIFKREKLLRYEPIDEKNATIIGCDESREFLADLGIAGEIIQTASHSEDSISVILDSGECVVGDLEPMEYLDVYGENIVLQNDWKLITSYHPKVIYYAHANEKHFA</sequence>
<name>A0A2X2UT32_9FIRM</name>
<dbReference type="AlphaFoldDB" id="A0A2X2UT32"/>
<dbReference type="InterPro" id="IPR036866">
    <property type="entry name" value="RibonucZ/Hydroxyglut_hydro"/>
</dbReference>
<dbReference type="SUPFAM" id="SSF56281">
    <property type="entry name" value="Metallo-hydrolase/oxidoreductase"/>
    <property type="match status" value="1"/>
</dbReference>
<evidence type="ECO:0000313" key="3">
    <source>
        <dbReference type="Proteomes" id="UP000251853"/>
    </source>
</evidence>
<reference evidence="2 3" key="1">
    <citation type="submission" date="2018-06" db="EMBL/GenBank/DDBJ databases">
        <authorList>
            <consortium name="Pathogen Informatics"/>
            <person name="Doyle S."/>
        </authorList>
    </citation>
    <scope>NUCLEOTIDE SEQUENCE [LARGE SCALE GENOMIC DNA]</scope>
    <source>
        <strain evidence="2 3">NCTC11224</strain>
    </source>
</reference>
<dbReference type="Proteomes" id="UP000251853">
    <property type="component" value="Unassembled WGS sequence"/>
</dbReference>
<feature type="domain" description="Metallo-beta-lactamase" evidence="1">
    <location>
        <begin position="9"/>
        <end position="188"/>
    </location>
</feature>
<proteinExistence type="predicted"/>
<keyword evidence="3" id="KW-1185">Reference proteome</keyword>
<dbReference type="Gene3D" id="3.60.15.10">
    <property type="entry name" value="Ribonuclease Z/Hydroxyacylglutathione hydrolase-like"/>
    <property type="match status" value="1"/>
</dbReference>
<evidence type="ECO:0000313" key="2">
    <source>
        <dbReference type="EMBL" id="SQB16751.1"/>
    </source>
</evidence>
<dbReference type="GO" id="GO:0016787">
    <property type="term" value="F:hydrolase activity"/>
    <property type="evidence" value="ECO:0007669"/>
    <property type="project" value="UniProtKB-KW"/>
</dbReference>
<dbReference type="RefSeq" id="WP_112483546.1">
    <property type="nucleotide sequence ID" value="NZ_JAIWZC010000001.1"/>
</dbReference>
<accession>A0A2X2UT32</accession>
<dbReference type="InterPro" id="IPR001279">
    <property type="entry name" value="Metallo-B-lactamas"/>
</dbReference>
<dbReference type="SMART" id="SM00849">
    <property type="entry name" value="Lactamase_B"/>
    <property type="match status" value="1"/>
</dbReference>
<keyword evidence="2" id="KW-0378">Hydrolase</keyword>
<gene>
    <name evidence="2" type="ORF">NCTC11224_05813</name>
</gene>